<evidence type="ECO:0000313" key="2">
    <source>
        <dbReference type="EMBL" id="ARM86044.1"/>
    </source>
</evidence>
<organism evidence="2 3">
    <name type="scientific">Marinobacter salarius</name>
    <dbReference type="NCBI Taxonomy" id="1420917"/>
    <lineage>
        <taxon>Bacteria</taxon>
        <taxon>Pseudomonadati</taxon>
        <taxon>Pseudomonadota</taxon>
        <taxon>Gammaproteobacteria</taxon>
        <taxon>Pseudomonadales</taxon>
        <taxon>Marinobacteraceae</taxon>
        <taxon>Marinobacter</taxon>
    </lineage>
</organism>
<accession>A0A1W6KF24</accession>
<feature type="transmembrane region" description="Helical" evidence="1">
    <location>
        <begin position="82"/>
        <end position="99"/>
    </location>
</feature>
<sequence length="135" mass="14408">MKPALKILLLAEVVICFGPAFLILVMGFVVIPVAFQSLVNGDTAGVYLLAMLLGGCFGMAALISLMIKILEPDSRTLSPRKILLFMSFGILALLGFLIMAGEGGVSWQLGIASLPLVASIHLIYMGRGYVFTKNC</sequence>
<keyword evidence="1" id="KW-0472">Membrane</keyword>
<gene>
    <name evidence="2" type="ORF">MARSALSMR5_04024</name>
</gene>
<evidence type="ECO:0000313" key="3">
    <source>
        <dbReference type="Proteomes" id="UP000193100"/>
    </source>
</evidence>
<feature type="transmembrane region" description="Helical" evidence="1">
    <location>
        <begin position="7"/>
        <end position="35"/>
    </location>
</feature>
<proteinExistence type="predicted"/>
<keyword evidence="1" id="KW-1133">Transmembrane helix</keyword>
<protein>
    <submittedName>
        <fullName evidence="2">Uncharacterized protein</fullName>
    </submittedName>
</protein>
<dbReference type="EMBL" id="CP020931">
    <property type="protein sequence ID" value="ARM86044.1"/>
    <property type="molecule type" value="Genomic_DNA"/>
</dbReference>
<name>A0A1W6KF24_9GAMM</name>
<reference evidence="2 3" key="1">
    <citation type="submission" date="2017-04" db="EMBL/GenBank/DDBJ databases">
        <title>Genome Sequence of Marinobacter salarius strain SMR5 Isolated from a culture of the Diatom Skeletonema marinoi.</title>
        <authorList>
            <person name="Topel M."/>
            <person name="Pinder M.I.M."/>
            <person name="Johansson O.N."/>
            <person name="Kourtchenko O."/>
            <person name="Godhe A."/>
            <person name="Clarke A.K."/>
        </authorList>
    </citation>
    <scope>NUCLEOTIDE SEQUENCE [LARGE SCALE GENOMIC DNA]</scope>
    <source>
        <strain evidence="2 3">SMR5</strain>
    </source>
</reference>
<keyword evidence="1" id="KW-0812">Transmembrane</keyword>
<dbReference type="AlphaFoldDB" id="A0A1W6KF24"/>
<dbReference type="GeneID" id="77257938"/>
<feature type="transmembrane region" description="Helical" evidence="1">
    <location>
        <begin position="105"/>
        <end position="124"/>
    </location>
</feature>
<feature type="transmembrane region" description="Helical" evidence="1">
    <location>
        <begin position="47"/>
        <end position="70"/>
    </location>
</feature>
<dbReference type="Proteomes" id="UP000193100">
    <property type="component" value="Chromosome"/>
</dbReference>
<dbReference type="RefSeq" id="WP_085681880.1">
    <property type="nucleotide sequence ID" value="NZ_CP020931.1"/>
</dbReference>
<evidence type="ECO:0000256" key="1">
    <source>
        <dbReference type="SAM" id="Phobius"/>
    </source>
</evidence>